<protein>
    <submittedName>
        <fullName evidence="2">DUF3667 domain-containing protein</fullName>
    </submittedName>
</protein>
<name>A0ABU9I2A2_9FLAO</name>
<dbReference type="EMBL" id="JBBYHT010000001">
    <property type="protein sequence ID" value="MEL1246544.1"/>
    <property type="molecule type" value="Genomic_DNA"/>
</dbReference>
<evidence type="ECO:0000313" key="2">
    <source>
        <dbReference type="EMBL" id="MEL1246544.1"/>
    </source>
</evidence>
<keyword evidence="3" id="KW-1185">Reference proteome</keyword>
<feature type="transmembrane region" description="Helical" evidence="1">
    <location>
        <begin position="172"/>
        <end position="192"/>
    </location>
</feature>
<dbReference type="Proteomes" id="UP001393056">
    <property type="component" value="Unassembled WGS sequence"/>
</dbReference>
<keyword evidence="1" id="KW-0812">Transmembrane</keyword>
<feature type="transmembrane region" description="Helical" evidence="1">
    <location>
        <begin position="198"/>
        <end position="219"/>
    </location>
</feature>
<evidence type="ECO:0000256" key="1">
    <source>
        <dbReference type="SAM" id="Phobius"/>
    </source>
</evidence>
<feature type="transmembrane region" description="Helical" evidence="1">
    <location>
        <begin position="239"/>
        <end position="262"/>
    </location>
</feature>
<reference evidence="2 3" key="1">
    <citation type="submission" date="2024-04" db="EMBL/GenBank/DDBJ databases">
        <title>Flavobacterium sp. DGU41 16S ribosomal RNA gene Genome sequencing and assembly.</title>
        <authorList>
            <person name="Park S."/>
        </authorList>
    </citation>
    <scope>NUCLEOTIDE SEQUENCE [LARGE SCALE GENOMIC DNA]</scope>
    <source>
        <strain evidence="2 3">DGU41</strain>
    </source>
</reference>
<evidence type="ECO:0000313" key="3">
    <source>
        <dbReference type="Proteomes" id="UP001393056"/>
    </source>
</evidence>
<gene>
    <name evidence="2" type="ORF">AAEO58_00660</name>
</gene>
<dbReference type="RefSeq" id="WP_341681093.1">
    <property type="nucleotide sequence ID" value="NZ_JBBYHT010000001.1"/>
</dbReference>
<dbReference type="InterPro" id="IPR022134">
    <property type="entry name" value="DUF3667"/>
</dbReference>
<comment type="caution">
    <text evidence="2">The sequence shown here is derived from an EMBL/GenBank/DDBJ whole genome shotgun (WGS) entry which is preliminary data.</text>
</comment>
<keyword evidence="1" id="KW-1133">Transmembrane helix</keyword>
<accession>A0ABU9I2A2</accession>
<feature type="transmembrane region" description="Helical" evidence="1">
    <location>
        <begin position="140"/>
        <end position="160"/>
    </location>
</feature>
<proteinExistence type="predicted"/>
<dbReference type="Pfam" id="PF12412">
    <property type="entry name" value="DUF3667"/>
    <property type="match status" value="1"/>
</dbReference>
<sequence>MNCKTCNNPYENTAQYCSNCGAKIVDDRLSLKGTWEEFIGPFFSWDNNFWRTFFGLFKNPKDVLEAYISGARKKYFHPFSYIILYATIAVFFYKFFPMEIIMDYSEGFTKGYNSTNPSSNAPKFDMNGFMKSYMESLMSYYNFFVLMLIPIYALTSYIIFNKRGHNFFEHLVFNSYLQTNLGFISLVLQVILVNMLGMSFGTYSILFLFLFIFFTLYAFKELYNQNLKQSIASGIKYLLLFFGLYMGIIIAVSLLIGILYAITLMK</sequence>
<organism evidence="2 3">
    <name type="scientific">Flavobacterium helocola</name>
    <dbReference type="NCBI Taxonomy" id="3139139"/>
    <lineage>
        <taxon>Bacteria</taxon>
        <taxon>Pseudomonadati</taxon>
        <taxon>Bacteroidota</taxon>
        <taxon>Flavobacteriia</taxon>
        <taxon>Flavobacteriales</taxon>
        <taxon>Flavobacteriaceae</taxon>
        <taxon>Flavobacterium</taxon>
    </lineage>
</organism>
<feature type="transmembrane region" description="Helical" evidence="1">
    <location>
        <begin position="79"/>
        <end position="96"/>
    </location>
</feature>
<keyword evidence="1" id="KW-0472">Membrane</keyword>